<accession>A0A6N2KVL2</accession>
<reference evidence="1" key="1">
    <citation type="submission" date="2019-03" db="EMBL/GenBank/DDBJ databases">
        <authorList>
            <person name="Mank J."/>
            <person name="Almeida P."/>
        </authorList>
    </citation>
    <scope>NUCLEOTIDE SEQUENCE</scope>
    <source>
        <strain evidence="1">78183</strain>
    </source>
</reference>
<gene>
    <name evidence="1" type="ORF">SVIM_LOCUS138957</name>
</gene>
<dbReference type="AlphaFoldDB" id="A0A6N2KVL2"/>
<dbReference type="EMBL" id="CAADRP010000779">
    <property type="protein sequence ID" value="VFU32045.1"/>
    <property type="molecule type" value="Genomic_DNA"/>
</dbReference>
<organism evidence="1">
    <name type="scientific">Salix viminalis</name>
    <name type="common">Common osier</name>
    <name type="synonym">Basket willow</name>
    <dbReference type="NCBI Taxonomy" id="40686"/>
    <lineage>
        <taxon>Eukaryota</taxon>
        <taxon>Viridiplantae</taxon>
        <taxon>Streptophyta</taxon>
        <taxon>Embryophyta</taxon>
        <taxon>Tracheophyta</taxon>
        <taxon>Spermatophyta</taxon>
        <taxon>Magnoliopsida</taxon>
        <taxon>eudicotyledons</taxon>
        <taxon>Gunneridae</taxon>
        <taxon>Pentapetalae</taxon>
        <taxon>rosids</taxon>
        <taxon>fabids</taxon>
        <taxon>Malpighiales</taxon>
        <taxon>Salicaceae</taxon>
        <taxon>Saliceae</taxon>
        <taxon>Salix</taxon>
    </lineage>
</organism>
<protein>
    <submittedName>
        <fullName evidence="1">Uncharacterized protein</fullName>
    </submittedName>
</protein>
<name>A0A6N2KVL2_SALVM</name>
<proteinExistence type="predicted"/>
<sequence>MGANGLAIEAVIGPREVTVNGEAMEAAVGGGKGTVMGLVEVAVQATIIVELRAGLVAETDLDGRTGAEAADFGAKRFFSLRLGWEDFLSRSGNFVFLIESCLSTSFICCLRVFGENTVSSLYSSTHFSTAIRSATLLFTDSTC</sequence>
<evidence type="ECO:0000313" key="1">
    <source>
        <dbReference type="EMBL" id="VFU32045.1"/>
    </source>
</evidence>